<feature type="compositionally biased region" description="Low complexity" evidence="1">
    <location>
        <begin position="194"/>
        <end position="208"/>
    </location>
</feature>
<organism evidence="3 4">
    <name type="scientific">Runella salmonicolor</name>
    <dbReference type="NCBI Taxonomy" id="2950278"/>
    <lineage>
        <taxon>Bacteria</taxon>
        <taxon>Pseudomonadati</taxon>
        <taxon>Bacteroidota</taxon>
        <taxon>Cytophagia</taxon>
        <taxon>Cytophagales</taxon>
        <taxon>Spirosomataceae</taxon>
        <taxon>Runella</taxon>
    </lineage>
</organism>
<dbReference type="SUPFAM" id="SSF48452">
    <property type="entry name" value="TPR-like"/>
    <property type="match status" value="1"/>
</dbReference>
<reference evidence="3 4" key="1">
    <citation type="submission" date="2022-06" db="EMBL/GenBank/DDBJ databases">
        <title>Runella sp. S5 genome sequencing.</title>
        <authorList>
            <person name="Park S."/>
        </authorList>
    </citation>
    <scope>NUCLEOTIDE SEQUENCE [LARGE SCALE GENOMIC DNA]</scope>
    <source>
        <strain evidence="3 4">S5</strain>
    </source>
</reference>
<evidence type="ECO:0008006" key="5">
    <source>
        <dbReference type="Google" id="ProtNLM"/>
    </source>
</evidence>
<keyword evidence="2" id="KW-0472">Membrane</keyword>
<sequence length="362" mass="40849">MQNLLLLTFIFVLCERSCFANPRVSDFTTGIVAMDEEYDRYKKRGDDFFVQGDYSNALKQYRNCLEVPNFDNDPYAKGRITLVTKLTKLRDDATKLLNEGKGEEAVGLLKQILDENPNDPVTKVTLTDYWSDEATKLYAQKNYIEAKKRYQEALKYAAKPDLIRVQIQNCDEFIKAQQKPETQAPVVQEKAKVETPVPVQNPVTTTKPTQDKKDVAVEPKKERVKKETTPPITLRQTPAPKRRIIPKILTAVIGLGAGGYAYLLNNQYQTKLNNLNSVSQTTDPDGDNVILTQSAFNQWEISYKDVKSFQSNKTTMNACLGVAGAAVVAEIILFALPKPKKQTGFHFHPTTKNVGLALQYRF</sequence>
<evidence type="ECO:0000256" key="1">
    <source>
        <dbReference type="SAM" id="MobiDB-lite"/>
    </source>
</evidence>
<dbReference type="SMART" id="SM00028">
    <property type="entry name" value="TPR"/>
    <property type="match status" value="3"/>
</dbReference>
<feature type="compositionally biased region" description="Basic and acidic residues" evidence="1">
    <location>
        <begin position="209"/>
        <end position="227"/>
    </location>
</feature>
<accession>A0ABT1FX68</accession>
<keyword evidence="4" id="KW-1185">Reference proteome</keyword>
<dbReference type="Proteomes" id="UP001204772">
    <property type="component" value="Unassembled WGS sequence"/>
</dbReference>
<keyword evidence="2" id="KW-0812">Transmembrane</keyword>
<protein>
    <recommendedName>
        <fullName evidence="5">Tetratricopeptide repeat protein</fullName>
    </recommendedName>
</protein>
<dbReference type="RefSeq" id="WP_253533192.1">
    <property type="nucleotide sequence ID" value="NZ_JAMZEL010000023.1"/>
</dbReference>
<feature type="transmembrane region" description="Helical" evidence="2">
    <location>
        <begin position="315"/>
        <end position="336"/>
    </location>
</feature>
<gene>
    <name evidence="3" type="ORF">NCI00_28250</name>
</gene>
<comment type="caution">
    <text evidence="3">The sequence shown here is derived from an EMBL/GenBank/DDBJ whole genome shotgun (WGS) entry which is preliminary data.</text>
</comment>
<evidence type="ECO:0000313" key="3">
    <source>
        <dbReference type="EMBL" id="MCP1386367.1"/>
    </source>
</evidence>
<name>A0ABT1FX68_9BACT</name>
<dbReference type="InterPro" id="IPR019734">
    <property type="entry name" value="TPR_rpt"/>
</dbReference>
<evidence type="ECO:0000313" key="4">
    <source>
        <dbReference type="Proteomes" id="UP001204772"/>
    </source>
</evidence>
<dbReference type="EMBL" id="JAMZEL010000023">
    <property type="protein sequence ID" value="MCP1386367.1"/>
    <property type="molecule type" value="Genomic_DNA"/>
</dbReference>
<evidence type="ECO:0000256" key="2">
    <source>
        <dbReference type="SAM" id="Phobius"/>
    </source>
</evidence>
<dbReference type="InterPro" id="IPR011990">
    <property type="entry name" value="TPR-like_helical_dom_sf"/>
</dbReference>
<dbReference type="Gene3D" id="1.25.40.10">
    <property type="entry name" value="Tetratricopeptide repeat domain"/>
    <property type="match status" value="1"/>
</dbReference>
<proteinExistence type="predicted"/>
<keyword evidence="2" id="KW-1133">Transmembrane helix</keyword>
<feature type="region of interest" description="Disordered" evidence="1">
    <location>
        <begin position="194"/>
        <end position="227"/>
    </location>
</feature>